<dbReference type="PANTHER" id="PTHR42659">
    <property type="entry name" value="XANTHINE DEHYDROGENASE SUBUNIT C-RELATED"/>
    <property type="match status" value="1"/>
</dbReference>
<sequence length="286" mass="29121">MEYHTPGSFKDAATIAAKAEGVTRFLAGGTDVLVQLRADMVTPDVLIDIKQIAGVKDIAREEGGWRIGAAVAGAEMTEHSELGKEWPGVVEAMDLIGSTQIQGRATLVGNLCNGSPAADSVPALMAAGASVSVVGASGTRKIPVEEIPAGPGKTNLAKGEVISAVHLPARGDNAGDAYLRFIPRTEMDIAVVGCGVSLRLDGPAVAEARVSLGAVAPRVLLVEDAAKAIIGSSLDDAALEALAAAASAACNPIDDKRGTIEFRTHVAGVLAQRAAKIAYERAGGAK</sequence>
<dbReference type="InterPro" id="IPR036318">
    <property type="entry name" value="FAD-bd_PCMH-like_sf"/>
</dbReference>
<reference evidence="5 6" key="1">
    <citation type="submission" date="2019-06" db="EMBL/GenBank/DDBJ databases">
        <title>Whole genome sequence for Rhodospirillaceae sp. R148.</title>
        <authorList>
            <person name="Wang G."/>
        </authorList>
    </citation>
    <scope>NUCLEOTIDE SEQUENCE [LARGE SCALE GENOMIC DNA]</scope>
    <source>
        <strain evidence="5 6">R148</strain>
    </source>
</reference>
<proteinExistence type="predicted"/>
<organism evidence="5 6">
    <name type="scientific">Denitrobaculum tricleocarpae</name>
    <dbReference type="NCBI Taxonomy" id="2591009"/>
    <lineage>
        <taxon>Bacteria</taxon>
        <taxon>Pseudomonadati</taxon>
        <taxon>Pseudomonadota</taxon>
        <taxon>Alphaproteobacteria</taxon>
        <taxon>Rhodospirillales</taxon>
        <taxon>Rhodospirillaceae</taxon>
        <taxon>Denitrobaculum</taxon>
    </lineage>
</organism>
<dbReference type="RefSeq" id="WP_142897838.1">
    <property type="nucleotide sequence ID" value="NZ_ML660057.1"/>
</dbReference>
<dbReference type="SMART" id="SM01092">
    <property type="entry name" value="CO_deh_flav_C"/>
    <property type="match status" value="1"/>
</dbReference>
<keyword evidence="1" id="KW-0285">Flavoprotein</keyword>
<dbReference type="EMBL" id="VHSH01000006">
    <property type="protein sequence ID" value="TQV78505.1"/>
    <property type="molecule type" value="Genomic_DNA"/>
</dbReference>
<evidence type="ECO:0000256" key="2">
    <source>
        <dbReference type="ARBA" id="ARBA00022827"/>
    </source>
</evidence>
<dbReference type="InterPro" id="IPR016169">
    <property type="entry name" value="FAD-bd_PCMH_sub2"/>
</dbReference>
<gene>
    <name evidence="5" type="ORF">FKG95_18255</name>
</gene>
<dbReference type="Gene3D" id="3.30.465.10">
    <property type="match status" value="1"/>
</dbReference>
<dbReference type="Gene3D" id="3.30.390.50">
    <property type="entry name" value="CO dehydrogenase flavoprotein, C-terminal domain"/>
    <property type="match status" value="1"/>
</dbReference>
<evidence type="ECO:0000313" key="6">
    <source>
        <dbReference type="Proteomes" id="UP000315252"/>
    </source>
</evidence>
<dbReference type="InterPro" id="IPR005107">
    <property type="entry name" value="CO_DH_flav_C"/>
</dbReference>
<dbReference type="GO" id="GO:0071949">
    <property type="term" value="F:FAD binding"/>
    <property type="evidence" value="ECO:0007669"/>
    <property type="project" value="InterPro"/>
</dbReference>
<dbReference type="SUPFAM" id="SSF56176">
    <property type="entry name" value="FAD-binding/transporter-associated domain-like"/>
    <property type="match status" value="1"/>
</dbReference>
<keyword evidence="2" id="KW-0274">FAD</keyword>
<dbReference type="GO" id="GO:0016491">
    <property type="term" value="F:oxidoreductase activity"/>
    <property type="evidence" value="ECO:0007669"/>
    <property type="project" value="UniProtKB-KW"/>
</dbReference>
<dbReference type="InterPro" id="IPR002346">
    <property type="entry name" value="Mopterin_DH_FAD-bd"/>
</dbReference>
<protein>
    <submittedName>
        <fullName evidence="5">Xanthine dehydrogenase family protein subunit M</fullName>
    </submittedName>
</protein>
<evidence type="ECO:0000259" key="4">
    <source>
        <dbReference type="PROSITE" id="PS51387"/>
    </source>
</evidence>
<dbReference type="AlphaFoldDB" id="A0A545TMP9"/>
<accession>A0A545TMP9</accession>
<dbReference type="Pfam" id="PF00941">
    <property type="entry name" value="FAD_binding_5"/>
    <property type="match status" value="1"/>
</dbReference>
<feature type="domain" description="FAD-binding PCMH-type" evidence="4">
    <location>
        <begin position="1"/>
        <end position="172"/>
    </location>
</feature>
<dbReference type="Pfam" id="PF03450">
    <property type="entry name" value="CO_deh_flav_C"/>
    <property type="match status" value="1"/>
</dbReference>
<dbReference type="InterPro" id="IPR016167">
    <property type="entry name" value="FAD-bd_PCMH_sub1"/>
</dbReference>
<dbReference type="InterPro" id="IPR016166">
    <property type="entry name" value="FAD-bd_PCMH"/>
</dbReference>
<name>A0A545TMP9_9PROT</name>
<keyword evidence="3" id="KW-0560">Oxidoreductase</keyword>
<evidence type="ECO:0000256" key="1">
    <source>
        <dbReference type="ARBA" id="ARBA00022630"/>
    </source>
</evidence>
<dbReference type="OrthoDB" id="9814706at2"/>
<dbReference type="SUPFAM" id="SSF55447">
    <property type="entry name" value="CO dehydrogenase flavoprotein C-terminal domain-like"/>
    <property type="match status" value="1"/>
</dbReference>
<evidence type="ECO:0000256" key="3">
    <source>
        <dbReference type="ARBA" id="ARBA00023002"/>
    </source>
</evidence>
<dbReference type="Proteomes" id="UP000315252">
    <property type="component" value="Unassembled WGS sequence"/>
</dbReference>
<dbReference type="Gene3D" id="3.30.43.10">
    <property type="entry name" value="Uridine Diphospho-n-acetylenolpyruvylglucosamine Reductase, domain 2"/>
    <property type="match status" value="1"/>
</dbReference>
<dbReference type="InterPro" id="IPR051312">
    <property type="entry name" value="Diverse_Substr_Oxidored"/>
</dbReference>
<dbReference type="PROSITE" id="PS51387">
    <property type="entry name" value="FAD_PCMH"/>
    <property type="match status" value="1"/>
</dbReference>
<dbReference type="InterPro" id="IPR036683">
    <property type="entry name" value="CO_DH_flav_C_dom_sf"/>
</dbReference>
<evidence type="ECO:0000313" key="5">
    <source>
        <dbReference type="EMBL" id="TQV78505.1"/>
    </source>
</evidence>
<comment type="caution">
    <text evidence="5">The sequence shown here is derived from an EMBL/GenBank/DDBJ whole genome shotgun (WGS) entry which is preliminary data.</text>
</comment>
<dbReference type="PANTHER" id="PTHR42659:SF2">
    <property type="entry name" value="XANTHINE DEHYDROGENASE SUBUNIT C-RELATED"/>
    <property type="match status" value="1"/>
</dbReference>
<keyword evidence="6" id="KW-1185">Reference proteome</keyword>